<name>A0A2B7X1J2_9EURO</name>
<protein>
    <recommendedName>
        <fullName evidence="1">F-box domain-containing protein</fullName>
    </recommendedName>
</protein>
<evidence type="ECO:0000313" key="2">
    <source>
        <dbReference type="EMBL" id="PGH02653.1"/>
    </source>
</evidence>
<dbReference type="EMBL" id="PDNC01000057">
    <property type="protein sequence ID" value="PGH02653.1"/>
    <property type="molecule type" value="Genomic_DNA"/>
</dbReference>
<dbReference type="AlphaFoldDB" id="A0A2B7X1J2"/>
<dbReference type="InterPro" id="IPR036047">
    <property type="entry name" value="F-box-like_dom_sf"/>
</dbReference>
<comment type="caution">
    <text evidence="2">The sequence shown here is derived from an EMBL/GenBank/DDBJ whole genome shotgun (WGS) entry which is preliminary data.</text>
</comment>
<dbReference type="STRING" id="2060905.A0A2B7X1J2"/>
<dbReference type="SUPFAM" id="SSF81383">
    <property type="entry name" value="F-box domain"/>
    <property type="match status" value="1"/>
</dbReference>
<organism evidence="2 3">
    <name type="scientific">Blastomyces parvus</name>
    <dbReference type="NCBI Taxonomy" id="2060905"/>
    <lineage>
        <taxon>Eukaryota</taxon>
        <taxon>Fungi</taxon>
        <taxon>Dikarya</taxon>
        <taxon>Ascomycota</taxon>
        <taxon>Pezizomycotina</taxon>
        <taxon>Eurotiomycetes</taxon>
        <taxon>Eurotiomycetidae</taxon>
        <taxon>Onygenales</taxon>
        <taxon>Ajellomycetaceae</taxon>
        <taxon>Blastomyces</taxon>
    </lineage>
</organism>
<evidence type="ECO:0000313" key="3">
    <source>
        <dbReference type="Proteomes" id="UP000224080"/>
    </source>
</evidence>
<dbReference type="PROSITE" id="PS50181">
    <property type="entry name" value="FBOX"/>
    <property type="match status" value="1"/>
</dbReference>
<dbReference type="OrthoDB" id="4396256at2759"/>
<accession>A0A2B7X1J2</accession>
<keyword evidence="3" id="KW-1185">Reference proteome</keyword>
<dbReference type="InterPro" id="IPR001810">
    <property type="entry name" value="F-box_dom"/>
</dbReference>
<evidence type="ECO:0000259" key="1">
    <source>
        <dbReference type="PROSITE" id="PS50181"/>
    </source>
</evidence>
<dbReference type="Proteomes" id="UP000224080">
    <property type="component" value="Unassembled WGS sequence"/>
</dbReference>
<feature type="domain" description="F-box" evidence="1">
    <location>
        <begin position="4"/>
        <end position="39"/>
    </location>
</feature>
<dbReference type="Pfam" id="PF12937">
    <property type="entry name" value="F-box-like"/>
    <property type="match status" value="1"/>
</dbReference>
<proteinExistence type="predicted"/>
<sequence>MTPLASLEFLPNELIQDILVYLEHQAIKRLSLVSKRLRDQCLPLLFYHVKASFSLPGLVALRDIAEAEHLSQHVVWFTYVGTDILDARAHNAEQFSNELYPRRSYAEDETDHYYLTNGRMETFPQYEAVYPAFQPVAEGQRVVLDKGMDMDVIPSALCRFPKLAKLTVRYNMPAVHPRFFTMMNRLRSSSSSRRSSGEEMSLERHLRAVAQGIRQARSSGIHVRTVEFGGSNSDGWSRVDRKWSDYSLSTFSESLRDILEDVEVLRLLRSRAVLNEMCMQSAFAHLREIDMCGFPIDQWRSFETLLNRHANTLRSIQCHRGNLTCEALGSLTKWPHVAQKVVEKQCTFHPRATISQLLLIRSETS</sequence>
<reference evidence="2 3" key="1">
    <citation type="submission" date="2017-10" db="EMBL/GenBank/DDBJ databases">
        <title>Comparative genomics in systemic dimorphic fungi from Ajellomycetaceae.</title>
        <authorList>
            <person name="Munoz J.F."/>
            <person name="Mcewen J.G."/>
            <person name="Clay O.K."/>
            <person name="Cuomo C.A."/>
        </authorList>
    </citation>
    <scope>NUCLEOTIDE SEQUENCE [LARGE SCALE GENOMIC DNA]</scope>
    <source>
        <strain evidence="2 3">UAMH130</strain>
    </source>
</reference>
<gene>
    <name evidence="2" type="ORF">GX51_04536</name>
</gene>